<evidence type="ECO:0000256" key="2">
    <source>
        <dbReference type="ARBA" id="ARBA00023242"/>
    </source>
</evidence>
<evidence type="ECO:0000313" key="5">
    <source>
        <dbReference type="Proteomes" id="UP000078576"/>
    </source>
</evidence>
<dbReference type="AlphaFoldDB" id="A0A194US21"/>
<evidence type="ECO:0000256" key="1">
    <source>
        <dbReference type="ARBA" id="ARBA00004123"/>
    </source>
</evidence>
<keyword evidence="5" id="KW-1185">Reference proteome</keyword>
<dbReference type="Proteomes" id="UP000078576">
    <property type="component" value="Unassembled WGS sequence"/>
</dbReference>
<evidence type="ECO:0000259" key="3">
    <source>
        <dbReference type="SMART" id="SM00906"/>
    </source>
</evidence>
<dbReference type="OrthoDB" id="4898680at2759"/>
<dbReference type="InterPro" id="IPR050613">
    <property type="entry name" value="Sec_Metabolite_Reg"/>
</dbReference>
<evidence type="ECO:0000313" key="4">
    <source>
        <dbReference type="EMBL" id="KUI54475.1"/>
    </source>
</evidence>
<accession>A0A194US21</accession>
<dbReference type="GO" id="GO:0003677">
    <property type="term" value="F:DNA binding"/>
    <property type="evidence" value="ECO:0007669"/>
    <property type="project" value="InterPro"/>
</dbReference>
<dbReference type="Pfam" id="PF04082">
    <property type="entry name" value="Fungal_trans"/>
    <property type="match status" value="1"/>
</dbReference>
<gene>
    <name evidence="4" type="ORF">VP1G_01984</name>
</gene>
<dbReference type="SMART" id="SM00906">
    <property type="entry name" value="Fungal_trans"/>
    <property type="match status" value="1"/>
</dbReference>
<reference evidence="5" key="1">
    <citation type="submission" date="2014-12" db="EMBL/GenBank/DDBJ databases">
        <title>Genome Sequence of Valsa Canker Pathogens Uncovers a Specific Adaption of Colonization on Woody Bark.</title>
        <authorList>
            <person name="Yin Z."/>
            <person name="Liu H."/>
            <person name="Gao X."/>
            <person name="Li Z."/>
            <person name="Song N."/>
            <person name="Ke X."/>
            <person name="Dai Q."/>
            <person name="Wu Y."/>
            <person name="Sun Y."/>
            <person name="Xu J.-R."/>
            <person name="Kang Z.K."/>
            <person name="Wang L."/>
            <person name="Huang L."/>
        </authorList>
    </citation>
    <scope>NUCLEOTIDE SEQUENCE [LARGE SCALE GENOMIC DNA]</scope>
    <source>
        <strain evidence="5">SXYL134</strain>
    </source>
</reference>
<dbReference type="PANTHER" id="PTHR31001">
    <property type="entry name" value="UNCHARACTERIZED TRANSCRIPTIONAL REGULATORY PROTEIN"/>
    <property type="match status" value="1"/>
</dbReference>
<dbReference type="GO" id="GO:0008270">
    <property type="term" value="F:zinc ion binding"/>
    <property type="evidence" value="ECO:0007669"/>
    <property type="project" value="InterPro"/>
</dbReference>
<keyword evidence="2" id="KW-0539">Nucleus</keyword>
<dbReference type="EMBL" id="KN714674">
    <property type="protein sequence ID" value="KUI54475.1"/>
    <property type="molecule type" value="Genomic_DNA"/>
</dbReference>
<protein>
    <recommendedName>
        <fullName evidence="3">Xylanolytic transcriptional activator regulatory domain-containing protein</fullName>
    </recommendedName>
</protein>
<organism evidence="4 5">
    <name type="scientific">Cytospora mali</name>
    <name type="common">Apple Valsa canker fungus</name>
    <name type="synonym">Valsa mali</name>
    <dbReference type="NCBI Taxonomy" id="578113"/>
    <lineage>
        <taxon>Eukaryota</taxon>
        <taxon>Fungi</taxon>
        <taxon>Dikarya</taxon>
        <taxon>Ascomycota</taxon>
        <taxon>Pezizomycotina</taxon>
        <taxon>Sordariomycetes</taxon>
        <taxon>Sordariomycetidae</taxon>
        <taxon>Diaporthales</taxon>
        <taxon>Cytosporaceae</taxon>
        <taxon>Cytospora</taxon>
    </lineage>
</organism>
<dbReference type="CDD" id="cd12148">
    <property type="entry name" value="fungal_TF_MHR"/>
    <property type="match status" value="1"/>
</dbReference>
<sequence>MSRNSSAGVQSISSILSPTLTEKYRRNGKLQSCEPCRKSKLKCDRLGILEPLTEELEATIGCEQQKICVSNDRITQGCKVLSFFKNRALINRFLIRLYEICEGSHGIVPEFFMREWLQKLWFHYGGVLVDQDPDRIREMSETIWRNTLTPLVFNGQTTGLEWARMATGPNLRWETLGLIADSKLIGAIKGDRDYSTYRASGEAHSAVVAMGLHQGIKADENVPFFLAELRKRTFMCAYFQEISIASFLGRPPRLSYRYCTLDPPLDLTEEQLLQTGPKLAATLASLDENGYSTSEGFQYGAWYRSNVHCTMRREDVVDLALQHYTRDELLARAKVIQQKHDEEWKLIPAHIAKTLMEPIDYDNLKRLKPLHALVMIWHRNGRRANELLLQRVLIRKTGATSEKLITTARAIFTDVLQITQRYDIASVFQTSFNFFLCTHGLRSAAILAIELLKQEMLPSYPENPLLPRSQTIQDLAIFAARLGAVDPSDGCYNVCEHGKTLITKILDRILSPEPAAVRQGGEGGGCNHHPEQIQPQAQEVLPTQMEMDAPPNILGPVSCMATGVPDMGYSMGMFDVGIGAEVPMSLGQDVDFMRWLDGVDWERMDNWSGRM</sequence>
<proteinExistence type="predicted"/>
<feature type="domain" description="Xylanolytic transcriptional activator regulatory" evidence="3">
    <location>
        <begin position="196"/>
        <end position="270"/>
    </location>
</feature>
<name>A0A194US21_CYTMA</name>
<dbReference type="GO" id="GO:0006351">
    <property type="term" value="P:DNA-templated transcription"/>
    <property type="evidence" value="ECO:0007669"/>
    <property type="project" value="InterPro"/>
</dbReference>
<dbReference type="PANTHER" id="PTHR31001:SF40">
    <property type="entry name" value="ZN(II)2CYS6 TRANSCRIPTION FACTOR (EUROFUNG)"/>
    <property type="match status" value="1"/>
</dbReference>
<dbReference type="InterPro" id="IPR007219">
    <property type="entry name" value="XnlR_reg_dom"/>
</dbReference>
<comment type="subcellular location">
    <subcellularLocation>
        <location evidence="1">Nucleus</location>
    </subcellularLocation>
</comment>
<dbReference type="GO" id="GO:0005634">
    <property type="term" value="C:nucleus"/>
    <property type="evidence" value="ECO:0007669"/>
    <property type="project" value="UniProtKB-SubCell"/>
</dbReference>